<accession>A0A2I0XI92</accession>
<dbReference type="InterPro" id="IPR045843">
    <property type="entry name" value="IND-like"/>
</dbReference>
<evidence type="ECO:0000256" key="5">
    <source>
        <dbReference type="ARBA" id="ARBA00023242"/>
    </source>
</evidence>
<name>A0A2I0XI92_9ASPA</name>
<dbReference type="AlphaFoldDB" id="A0A2I0XI92"/>
<dbReference type="GO" id="GO:0046983">
    <property type="term" value="F:protein dimerization activity"/>
    <property type="evidence" value="ECO:0007669"/>
    <property type="project" value="InterPro"/>
</dbReference>
<organism evidence="7 8">
    <name type="scientific">Dendrobium catenatum</name>
    <dbReference type="NCBI Taxonomy" id="906689"/>
    <lineage>
        <taxon>Eukaryota</taxon>
        <taxon>Viridiplantae</taxon>
        <taxon>Streptophyta</taxon>
        <taxon>Embryophyta</taxon>
        <taxon>Tracheophyta</taxon>
        <taxon>Spermatophyta</taxon>
        <taxon>Magnoliopsida</taxon>
        <taxon>Liliopsida</taxon>
        <taxon>Asparagales</taxon>
        <taxon>Orchidaceae</taxon>
        <taxon>Epidendroideae</taxon>
        <taxon>Malaxideae</taxon>
        <taxon>Dendrobiinae</taxon>
        <taxon>Dendrobium</taxon>
    </lineage>
</organism>
<evidence type="ECO:0000256" key="4">
    <source>
        <dbReference type="ARBA" id="ARBA00023163"/>
    </source>
</evidence>
<sequence length="599" mass="64722">MCWIDESNEFSSGSERATIRVGWTPGPMAACDVGATYDADTTLRPNKDVNTDLADIVMNVESVETLDDECDACPMVLASEGPVAGNLVPSLSVPIKIGNLVVGSEASLRFLASPLDPSHSAPLVTVMHCDTNLKTSFSCVDVVLAPIDLSGEVNSRVPVVLGLVSSPTHSLVHTNVVSPVYNGISGSSASFISVLITVMSSSELKSQVAKYVKNSILVQNYWLILNDSSSFDVEEEEDFDDCEEVVPSKLPGTSRSNGVVFVGFLDNDEEAPSFPLLIWLIGNREVDSWWSMAATPPPQPCHYVELPVDPRLQVRVDHYSESGTAPPMNIAPAACRLVPSALTTADLVKGRWSPATVVSNGSSLSSPNSSSSVDSMNSYGGCGIISWQSSNAFSIESAIDPYIAPFKVDRSSSIAMDSGRRNQHEVVVDLRQHRRKLDENKNIEAVIRDSKRQKTGVQEGNLHCFTSFESTSSSPSMMMTAEQNLKAPLKRSQKLGDKITALQQLVSPFGKADTASVLHEAAVYIKALHEQVKLLSKPYVESISATEGIQEMKNGADNCHYRSSSLRREGLCMVPISPSVINLANQELLDSHMTASLLR</sequence>
<dbReference type="InterPro" id="IPR045239">
    <property type="entry name" value="bHLH95_bHLH"/>
</dbReference>
<dbReference type="PROSITE" id="PS50888">
    <property type="entry name" value="BHLH"/>
    <property type="match status" value="1"/>
</dbReference>
<dbReference type="InterPro" id="IPR011598">
    <property type="entry name" value="bHLH_dom"/>
</dbReference>
<keyword evidence="4" id="KW-0804">Transcription</keyword>
<comment type="similarity">
    <text evidence="2">Belongs to the bHLH protein family.</text>
</comment>
<comment type="subcellular location">
    <subcellularLocation>
        <location evidence="1">Nucleus</location>
    </subcellularLocation>
</comment>
<evidence type="ECO:0000256" key="3">
    <source>
        <dbReference type="ARBA" id="ARBA00023015"/>
    </source>
</evidence>
<evidence type="ECO:0000256" key="1">
    <source>
        <dbReference type="ARBA" id="ARBA00004123"/>
    </source>
</evidence>
<dbReference type="Proteomes" id="UP000233837">
    <property type="component" value="Unassembled WGS sequence"/>
</dbReference>
<feature type="domain" description="BHLH" evidence="6">
    <location>
        <begin position="479"/>
        <end position="528"/>
    </location>
</feature>
<dbReference type="PANTHER" id="PTHR16223">
    <property type="entry name" value="TRANSCRIPTION FACTOR BHLH83-RELATED"/>
    <property type="match status" value="1"/>
</dbReference>
<dbReference type="GO" id="GO:0005634">
    <property type="term" value="C:nucleus"/>
    <property type="evidence" value="ECO:0007669"/>
    <property type="project" value="UniProtKB-SubCell"/>
</dbReference>
<dbReference type="SMART" id="SM00353">
    <property type="entry name" value="HLH"/>
    <property type="match status" value="1"/>
</dbReference>
<dbReference type="PANTHER" id="PTHR16223:SF367">
    <property type="entry name" value="OS03G0279500 PROTEIN"/>
    <property type="match status" value="1"/>
</dbReference>
<dbReference type="InterPro" id="IPR036638">
    <property type="entry name" value="HLH_DNA-bd_sf"/>
</dbReference>
<evidence type="ECO:0000256" key="2">
    <source>
        <dbReference type="ARBA" id="ARBA00005510"/>
    </source>
</evidence>
<evidence type="ECO:0000259" key="6">
    <source>
        <dbReference type="PROSITE" id="PS50888"/>
    </source>
</evidence>
<evidence type="ECO:0000313" key="8">
    <source>
        <dbReference type="Proteomes" id="UP000233837"/>
    </source>
</evidence>
<dbReference type="CDD" id="cd11393">
    <property type="entry name" value="bHLH_AtbHLH_like"/>
    <property type="match status" value="1"/>
</dbReference>
<dbReference type="GO" id="GO:0000981">
    <property type="term" value="F:DNA-binding transcription factor activity, RNA polymerase II-specific"/>
    <property type="evidence" value="ECO:0007669"/>
    <property type="project" value="TreeGrafter"/>
</dbReference>
<keyword evidence="3" id="KW-0805">Transcription regulation</keyword>
<evidence type="ECO:0000313" key="7">
    <source>
        <dbReference type="EMBL" id="PKU87637.1"/>
    </source>
</evidence>
<gene>
    <name evidence="7" type="primary">BHLH103</name>
    <name evidence="7" type="ORF">MA16_Dca009809</name>
</gene>
<dbReference type="EMBL" id="KZ501864">
    <property type="protein sequence ID" value="PKU87637.1"/>
    <property type="molecule type" value="Genomic_DNA"/>
</dbReference>
<reference evidence="7 8" key="1">
    <citation type="journal article" date="2016" name="Sci. Rep.">
        <title>The Dendrobium catenatum Lindl. genome sequence provides insights into polysaccharide synthase, floral development and adaptive evolution.</title>
        <authorList>
            <person name="Zhang G.Q."/>
            <person name="Xu Q."/>
            <person name="Bian C."/>
            <person name="Tsai W.C."/>
            <person name="Yeh C.M."/>
            <person name="Liu K.W."/>
            <person name="Yoshida K."/>
            <person name="Zhang L.S."/>
            <person name="Chang S.B."/>
            <person name="Chen F."/>
            <person name="Shi Y."/>
            <person name="Su Y.Y."/>
            <person name="Zhang Y.Q."/>
            <person name="Chen L.J."/>
            <person name="Yin Y."/>
            <person name="Lin M."/>
            <person name="Huang H."/>
            <person name="Deng H."/>
            <person name="Wang Z.W."/>
            <person name="Zhu S.L."/>
            <person name="Zhao X."/>
            <person name="Deng C."/>
            <person name="Niu S.C."/>
            <person name="Huang J."/>
            <person name="Wang M."/>
            <person name="Liu G.H."/>
            <person name="Yang H.J."/>
            <person name="Xiao X.J."/>
            <person name="Hsiao Y.Y."/>
            <person name="Wu W.L."/>
            <person name="Chen Y.Y."/>
            <person name="Mitsuda N."/>
            <person name="Ohme-Takagi M."/>
            <person name="Luo Y.B."/>
            <person name="Van de Peer Y."/>
            <person name="Liu Z.J."/>
        </authorList>
    </citation>
    <scope>NUCLEOTIDE SEQUENCE [LARGE SCALE GENOMIC DNA]</scope>
    <source>
        <tissue evidence="7">The whole plant</tissue>
    </source>
</reference>
<keyword evidence="8" id="KW-1185">Reference proteome</keyword>
<protein>
    <submittedName>
        <fullName evidence="7">Transcription factor bHLH103</fullName>
    </submittedName>
</protein>
<reference evidence="7 8" key="2">
    <citation type="journal article" date="2017" name="Nature">
        <title>The Apostasia genome and the evolution of orchids.</title>
        <authorList>
            <person name="Zhang G.Q."/>
            <person name="Liu K.W."/>
            <person name="Li Z."/>
            <person name="Lohaus R."/>
            <person name="Hsiao Y.Y."/>
            <person name="Niu S.C."/>
            <person name="Wang J.Y."/>
            <person name="Lin Y.C."/>
            <person name="Xu Q."/>
            <person name="Chen L.J."/>
            <person name="Yoshida K."/>
            <person name="Fujiwara S."/>
            <person name="Wang Z.W."/>
            <person name="Zhang Y.Q."/>
            <person name="Mitsuda N."/>
            <person name="Wang M."/>
            <person name="Liu G.H."/>
            <person name="Pecoraro L."/>
            <person name="Huang H.X."/>
            <person name="Xiao X.J."/>
            <person name="Lin M."/>
            <person name="Wu X.Y."/>
            <person name="Wu W.L."/>
            <person name="Chen Y.Y."/>
            <person name="Chang S.B."/>
            <person name="Sakamoto S."/>
            <person name="Ohme-Takagi M."/>
            <person name="Yagi M."/>
            <person name="Zeng S.J."/>
            <person name="Shen C.Y."/>
            <person name="Yeh C.M."/>
            <person name="Luo Y.B."/>
            <person name="Tsai W.C."/>
            <person name="Van de Peer Y."/>
            <person name="Liu Z.J."/>
        </authorList>
    </citation>
    <scope>NUCLEOTIDE SEQUENCE [LARGE SCALE GENOMIC DNA]</scope>
    <source>
        <tissue evidence="7">The whole plant</tissue>
    </source>
</reference>
<keyword evidence="5" id="KW-0539">Nucleus</keyword>
<dbReference type="GO" id="GO:0000978">
    <property type="term" value="F:RNA polymerase II cis-regulatory region sequence-specific DNA binding"/>
    <property type="evidence" value="ECO:0007669"/>
    <property type="project" value="TreeGrafter"/>
</dbReference>
<proteinExistence type="inferred from homology"/>
<dbReference type="SUPFAM" id="SSF47459">
    <property type="entry name" value="HLH, helix-loop-helix DNA-binding domain"/>
    <property type="match status" value="1"/>
</dbReference>